<evidence type="ECO:0000313" key="1">
    <source>
        <dbReference type="EMBL" id="KAK4125638.1"/>
    </source>
</evidence>
<dbReference type="GeneID" id="87832869"/>
<keyword evidence="2" id="KW-1185">Reference proteome</keyword>
<proteinExistence type="predicted"/>
<accession>A0AAN6U381</accession>
<protein>
    <submittedName>
        <fullName evidence="1">Uncharacterized protein</fullName>
    </submittedName>
</protein>
<dbReference type="Proteomes" id="UP001302602">
    <property type="component" value="Unassembled WGS sequence"/>
</dbReference>
<dbReference type="EMBL" id="MU853225">
    <property type="protein sequence ID" value="KAK4125638.1"/>
    <property type="molecule type" value="Genomic_DNA"/>
</dbReference>
<name>A0AAN6U381_9PEZI</name>
<organism evidence="1 2">
    <name type="scientific">Parathielavia appendiculata</name>
    <dbReference type="NCBI Taxonomy" id="2587402"/>
    <lineage>
        <taxon>Eukaryota</taxon>
        <taxon>Fungi</taxon>
        <taxon>Dikarya</taxon>
        <taxon>Ascomycota</taxon>
        <taxon>Pezizomycotina</taxon>
        <taxon>Sordariomycetes</taxon>
        <taxon>Sordariomycetidae</taxon>
        <taxon>Sordariales</taxon>
        <taxon>Chaetomiaceae</taxon>
        <taxon>Parathielavia</taxon>
    </lineage>
</organism>
<reference evidence="1" key="1">
    <citation type="journal article" date="2023" name="Mol. Phylogenet. Evol.">
        <title>Genome-scale phylogeny and comparative genomics of the fungal order Sordariales.</title>
        <authorList>
            <person name="Hensen N."/>
            <person name="Bonometti L."/>
            <person name="Westerberg I."/>
            <person name="Brannstrom I.O."/>
            <person name="Guillou S."/>
            <person name="Cros-Aarteil S."/>
            <person name="Calhoun S."/>
            <person name="Haridas S."/>
            <person name="Kuo A."/>
            <person name="Mondo S."/>
            <person name="Pangilinan J."/>
            <person name="Riley R."/>
            <person name="LaButti K."/>
            <person name="Andreopoulos B."/>
            <person name="Lipzen A."/>
            <person name="Chen C."/>
            <person name="Yan M."/>
            <person name="Daum C."/>
            <person name="Ng V."/>
            <person name="Clum A."/>
            <person name="Steindorff A."/>
            <person name="Ohm R.A."/>
            <person name="Martin F."/>
            <person name="Silar P."/>
            <person name="Natvig D.O."/>
            <person name="Lalanne C."/>
            <person name="Gautier V."/>
            <person name="Ament-Velasquez S.L."/>
            <person name="Kruys A."/>
            <person name="Hutchinson M.I."/>
            <person name="Powell A.J."/>
            <person name="Barry K."/>
            <person name="Miller A.N."/>
            <person name="Grigoriev I.V."/>
            <person name="Debuchy R."/>
            <person name="Gladieux P."/>
            <person name="Hiltunen Thoren M."/>
            <person name="Johannesson H."/>
        </authorList>
    </citation>
    <scope>NUCLEOTIDE SEQUENCE</scope>
    <source>
        <strain evidence="1">CBS 731.68</strain>
    </source>
</reference>
<dbReference type="AlphaFoldDB" id="A0AAN6U381"/>
<comment type="caution">
    <text evidence="1">The sequence shown here is derived from an EMBL/GenBank/DDBJ whole genome shotgun (WGS) entry which is preliminary data.</text>
</comment>
<gene>
    <name evidence="1" type="ORF">N657DRAFT_678723</name>
</gene>
<sequence length="136" mass="15515">MAWQDHHALHEIQWPTLVPTVFCEPIAVGGPHGLGFNFSAWPILVPAEEGVHMCYTHDERFRGTCLKEGFCGINESFREQFGYDCPQQTVQCVIVKDATDQQHARAKIGGNKVGWAMWIWRSKILGYLDQREKRTG</sequence>
<dbReference type="RefSeq" id="XP_062649409.1">
    <property type="nucleotide sequence ID" value="XM_062796101.1"/>
</dbReference>
<reference evidence="1" key="2">
    <citation type="submission" date="2023-05" db="EMBL/GenBank/DDBJ databases">
        <authorList>
            <consortium name="Lawrence Berkeley National Laboratory"/>
            <person name="Steindorff A."/>
            <person name="Hensen N."/>
            <person name="Bonometti L."/>
            <person name="Westerberg I."/>
            <person name="Brannstrom I.O."/>
            <person name="Guillou S."/>
            <person name="Cros-Aarteil S."/>
            <person name="Calhoun S."/>
            <person name="Haridas S."/>
            <person name="Kuo A."/>
            <person name="Mondo S."/>
            <person name="Pangilinan J."/>
            <person name="Riley R."/>
            <person name="Labutti K."/>
            <person name="Andreopoulos B."/>
            <person name="Lipzen A."/>
            <person name="Chen C."/>
            <person name="Yanf M."/>
            <person name="Daum C."/>
            <person name="Ng V."/>
            <person name="Clum A."/>
            <person name="Ohm R."/>
            <person name="Martin F."/>
            <person name="Silar P."/>
            <person name="Natvig D."/>
            <person name="Lalanne C."/>
            <person name="Gautier V."/>
            <person name="Ament-Velasquez S.L."/>
            <person name="Kruys A."/>
            <person name="Hutchinson M.I."/>
            <person name="Powell A.J."/>
            <person name="Barry K."/>
            <person name="Miller A.N."/>
            <person name="Grigoriev I.V."/>
            <person name="Debuchy R."/>
            <person name="Gladieux P."/>
            <person name="Thoren M.H."/>
            <person name="Johannesson H."/>
        </authorList>
    </citation>
    <scope>NUCLEOTIDE SEQUENCE</scope>
    <source>
        <strain evidence="1">CBS 731.68</strain>
    </source>
</reference>
<evidence type="ECO:0000313" key="2">
    <source>
        <dbReference type="Proteomes" id="UP001302602"/>
    </source>
</evidence>